<accession>A0ABQ2Z3J9</accession>
<gene>
    <name evidence="2" type="ORF">GCM10010324_55490</name>
</gene>
<name>A0ABQ2Z3J9_9ACTN</name>
<dbReference type="RefSeq" id="WP_190024475.1">
    <property type="nucleotide sequence ID" value="NZ_BMUT01000013.1"/>
</dbReference>
<keyword evidence="1" id="KW-0732">Signal</keyword>
<feature type="chain" id="PRO_5045830412" description="Ig-like domain-containing protein" evidence="1">
    <location>
        <begin position="29"/>
        <end position="225"/>
    </location>
</feature>
<dbReference type="EMBL" id="BMUT01000013">
    <property type="protein sequence ID" value="GGY01480.1"/>
    <property type="molecule type" value="Genomic_DNA"/>
</dbReference>
<dbReference type="Proteomes" id="UP000659223">
    <property type="component" value="Unassembled WGS sequence"/>
</dbReference>
<evidence type="ECO:0000256" key="1">
    <source>
        <dbReference type="SAM" id="SignalP"/>
    </source>
</evidence>
<protein>
    <recommendedName>
        <fullName evidence="4">Ig-like domain-containing protein</fullName>
    </recommendedName>
</protein>
<comment type="caution">
    <text evidence="2">The sequence shown here is derived from an EMBL/GenBank/DDBJ whole genome shotgun (WGS) entry which is preliminary data.</text>
</comment>
<evidence type="ECO:0000313" key="3">
    <source>
        <dbReference type="Proteomes" id="UP000659223"/>
    </source>
</evidence>
<feature type="signal peptide" evidence="1">
    <location>
        <begin position="1"/>
        <end position="28"/>
    </location>
</feature>
<keyword evidence="3" id="KW-1185">Reference proteome</keyword>
<reference evidence="3" key="1">
    <citation type="journal article" date="2019" name="Int. J. Syst. Evol. Microbiol.">
        <title>The Global Catalogue of Microorganisms (GCM) 10K type strain sequencing project: providing services to taxonomists for standard genome sequencing and annotation.</title>
        <authorList>
            <consortium name="The Broad Institute Genomics Platform"/>
            <consortium name="The Broad Institute Genome Sequencing Center for Infectious Disease"/>
            <person name="Wu L."/>
            <person name="Ma J."/>
        </authorList>
    </citation>
    <scope>NUCLEOTIDE SEQUENCE [LARGE SCALE GENOMIC DNA]</scope>
    <source>
        <strain evidence="3">JCM 4586</strain>
    </source>
</reference>
<proteinExistence type="predicted"/>
<evidence type="ECO:0008006" key="4">
    <source>
        <dbReference type="Google" id="ProtNLM"/>
    </source>
</evidence>
<sequence length="225" mass="22646">MTTTHRPHTATIHAALGALLLGALCTTAGPGTTQAAAAPARGPARTALAGTAPAGSALTGTAPAGAALAGTALACSLQTDPGDPLVFRPAVTGRVRQVSATGTVLLDRCTSPDSSQRGIRSGRMVLRGSATANCLTAARPEGSATITWYYGWAQRGYTAGTSRLKPTARGGGGYTPADAFLSGSVVSGRMLYRHVRGWAVPTTDVTGCVTRGLHTVAGRGNISFT</sequence>
<organism evidence="2 3">
    <name type="scientific">Streptomyces hiroshimensis</name>
    <dbReference type="NCBI Taxonomy" id="66424"/>
    <lineage>
        <taxon>Bacteria</taxon>
        <taxon>Bacillati</taxon>
        <taxon>Actinomycetota</taxon>
        <taxon>Actinomycetes</taxon>
        <taxon>Kitasatosporales</taxon>
        <taxon>Streptomycetaceae</taxon>
        <taxon>Streptomyces</taxon>
    </lineage>
</organism>
<evidence type="ECO:0000313" key="2">
    <source>
        <dbReference type="EMBL" id="GGY01480.1"/>
    </source>
</evidence>